<organism evidence="2 3">
    <name type="scientific">Spodoptera litura</name>
    <name type="common">Asian cotton leafworm</name>
    <dbReference type="NCBI Taxonomy" id="69820"/>
    <lineage>
        <taxon>Eukaryota</taxon>
        <taxon>Metazoa</taxon>
        <taxon>Ecdysozoa</taxon>
        <taxon>Arthropoda</taxon>
        <taxon>Hexapoda</taxon>
        <taxon>Insecta</taxon>
        <taxon>Pterygota</taxon>
        <taxon>Neoptera</taxon>
        <taxon>Endopterygota</taxon>
        <taxon>Lepidoptera</taxon>
        <taxon>Glossata</taxon>
        <taxon>Ditrysia</taxon>
        <taxon>Noctuoidea</taxon>
        <taxon>Noctuidae</taxon>
        <taxon>Amphipyrinae</taxon>
        <taxon>Spodoptera</taxon>
    </lineage>
</organism>
<name>A0A9J7J1V4_SPOLT</name>
<dbReference type="OrthoDB" id="7469388at2759"/>
<keyword evidence="1" id="KW-0732">Signal</keyword>
<protein>
    <submittedName>
        <fullName evidence="3">Uncharacterized protein LOC111360985</fullName>
    </submittedName>
</protein>
<evidence type="ECO:0000256" key="1">
    <source>
        <dbReference type="SAM" id="SignalP"/>
    </source>
</evidence>
<dbReference type="RefSeq" id="XP_022833070.1">
    <property type="nucleotide sequence ID" value="XM_022977302.1"/>
</dbReference>
<accession>A0A9J7J1V4</accession>
<keyword evidence="2" id="KW-1185">Reference proteome</keyword>
<evidence type="ECO:0000313" key="2">
    <source>
        <dbReference type="Proteomes" id="UP000301870"/>
    </source>
</evidence>
<dbReference type="AlphaFoldDB" id="A0A9J7J1V4"/>
<evidence type="ECO:0000313" key="3">
    <source>
        <dbReference type="RefSeq" id="XP_022833070.1"/>
    </source>
</evidence>
<dbReference type="KEGG" id="sliu:111360985"/>
<proteinExistence type="predicted"/>
<gene>
    <name evidence="3" type="primary">LOC111360985</name>
</gene>
<dbReference type="GeneID" id="111360985"/>
<reference evidence="3" key="1">
    <citation type="submission" date="2025-08" db="UniProtKB">
        <authorList>
            <consortium name="RefSeq"/>
        </authorList>
    </citation>
    <scope>IDENTIFICATION</scope>
    <source>
        <strain evidence="3">Ishihara</strain>
        <tissue evidence="3">Whole body</tissue>
    </source>
</reference>
<sequence>MRGSTLPIMVVVWLQARLAAATCGGGHAPVAGYFNRFLFNTRFSNNISAARAEHMLRGSARSQRLRAAASAPLRRDVILNNPYHVMDHILETSQQVRSSGEDQLRRHYNYIKLTGEAVELERRTNTFQEVAVTMSLPSTAPEPPAGRPAEDAYLVPLLDIVTGRRSASELFAAPGDLTDSIATTTATTTGIERDFADLKNFQKRKTAKQDLTIPLILPLQPPH</sequence>
<feature type="signal peptide" evidence="1">
    <location>
        <begin position="1"/>
        <end position="21"/>
    </location>
</feature>
<feature type="chain" id="PRO_5039902568" evidence="1">
    <location>
        <begin position="22"/>
        <end position="223"/>
    </location>
</feature>
<dbReference type="Proteomes" id="UP000301870">
    <property type="component" value="Chromosome Z"/>
</dbReference>